<evidence type="ECO:0000256" key="9">
    <source>
        <dbReference type="ARBA" id="ARBA00022827"/>
    </source>
</evidence>
<dbReference type="PRINTS" id="PR00397">
    <property type="entry name" value="SIROHAEM"/>
</dbReference>
<dbReference type="GO" id="GO:0051537">
    <property type="term" value="F:2 iron, 2 sulfur cluster binding"/>
    <property type="evidence" value="ECO:0007669"/>
    <property type="project" value="UniProtKB-KW"/>
</dbReference>
<dbReference type="GO" id="GO:0050661">
    <property type="term" value="F:NADP binding"/>
    <property type="evidence" value="ECO:0007669"/>
    <property type="project" value="UniProtKB-UniRule"/>
</dbReference>
<dbReference type="SUPFAM" id="SSF56014">
    <property type="entry name" value="Nitrite and sulphite reductase 4Fe-4S domain-like"/>
    <property type="match status" value="1"/>
</dbReference>
<evidence type="ECO:0000259" key="18">
    <source>
        <dbReference type="Pfam" id="PF03460"/>
    </source>
</evidence>
<dbReference type="UniPathway" id="UPA00653"/>
<dbReference type="InterPro" id="IPR036188">
    <property type="entry name" value="FAD/NAD-bd_sf"/>
</dbReference>
<dbReference type="AlphaFoldDB" id="A0A1I6B6M8"/>
<dbReference type="PRINTS" id="PR00368">
    <property type="entry name" value="FADPNR"/>
</dbReference>
<keyword evidence="4 16" id="KW-0004">4Fe-4S</keyword>
<dbReference type="Proteomes" id="UP000242815">
    <property type="component" value="Unassembled WGS sequence"/>
</dbReference>
<protein>
    <submittedName>
        <fullName evidence="22">Nitrite reductase (NADH) large subunit</fullName>
    </submittedName>
</protein>
<dbReference type="NCBIfam" id="NF011565">
    <property type="entry name" value="PRK14989.1"/>
    <property type="match status" value="1"/>
</dbReference>
<evidence type="ECO:0000259" key="17">
    <source>
        <dbReference type="Pfam" id="PF01077"/>
    </source>
</evidence>
<feature type="binding site" evidence="16">
    <location>
        <position position="644"/>
    </location>
    <ligand>
        <name>[4Fe-4S] cluster</name>
        <dbReference type="ChEBI" id="CHEBI:49883"/>
    </ligand>
</feature>
<dbReference type="SUPFAM" id="SSF55124">
    <property type="entry name" value="Nitrite/Sulfite reductase N-terminal domain-like"/>
    <property type="match status" value="1"/>
</dbReference>
<dbReference type="Pfam" id="PF18267">
    <property type="entry name" value="Rubredoxin_C"/>
    <property type="match status" value="1"/>
</dbReference>
<accession>A0A1I6B6M8</accession>
<feature type="binding site" description="axial binding residue" evidence="16">
    <location>
        <position position="688"/>
    </location>
    <ligand>
        <name>siroheme</name>
        <dbReference type="ChEBI" id="CHEBI:60052"/>
    </ligand>
    <ligandPart>
        <name>Fe</name>
        <dbReference type="ChEBI" id="CHEBI:18248"/>
    </ligandPart>
</feature>
<keyword evidence="7" id="KW-0001">2Fe-2S</keyword>
<sequence length="850" mass="92211">MAAHSGPKQQLVIVGNGMVGHHCLEQLVEQGALDAFEIHVFGAERQRAYDRVHLSEYFGGRDAESLALGQAELYAREGVQLHLDCPVLELDPQAREVVTAQGRFRYDQLVLATGSWPFVPPISGATGTAQLVYRTLDDLDAIRAAATTARRGVVVGGGLLGLEAANALKSLGLEAHVVEFAPRLMPVQLDAEGGAALRARIEALGVTVHLSRATSEIVSGEEYRWRMNFSDGEYLETDLVVFSAGIRPQDALARAAGLPIAERGGVVVDNWCRTGDPAIFAIGECASWNGQIFGLVAPGYQMARLVAAQLLGKDAQPFTGADMSTKLKLLGVDVGSIGDAHGATPGSRSYRFIDEATDTYRRMVVSADGKHLLGAVLVGDNSYYDSLLQYAQNGIRLPADPASLILPQSAGAPALGVDALPESATICSCHNVSKGAVCCQVDAGVTDLGELKAATRAGTGCGGCSALLKQVFEHELSARGVAVDHSLCEHFSHTRQELYGIIRVEGIKRFEDVLARHGKGSIGCDICKPAIGSILASCWNEPVMDPALVPLQDTNDTFMANMQKNGTYSVVPRIAGGEITPDKLIVLGEVARKYDLYTKITGGQRIDLFGAQLHQLPDIWAELIAAGFETGHAYGKSLRTVKSCVGSTWCRYGVQDSVGMALKLENRYKGLRAPHKIKFGVSGCTRECAEAQSKDIGVIATERGWNLYVAGNGGMRPRHAELFATDLDEETLIRTIDRFLMFYIRTADRLQRTSTWRESLDGGLDYLKKVILEDSLGLGAELEEQMQQVIDRYECEWANALKDPEKLKRFRTFVNDQRADPDIRFVRERGQPRPAPGNHLKLIPIEEEAL</sequence>
<dbReference type="GO" id="GO:0050660">
    <property type="term" value="F:flavin adenine dinucleotide binding"/>
    <property type="evidence" value="ECO:0007669"/>
    <property type="project" value="UniProtKB-UniRule"/>
</dbReference>
<dbReference type="Gene3D" id="3.30.413.10">
    <property type="entry name" value="Sulfite Reductase Hemoprotein, domain 1"/>
    <property type="match status" value="1"/>
</dbReference>
<evidence type="ECO:0000256" key="13">
    <source>
        <dbReference type="ARBA" id="ARBA00023063"/>
    </source>
</evidence>
<evidence type="ECO:0000256" key="3">
    <source>
        <dbReference type="ARBA" id="ARBA00010429"/>
    </source>
</evidence>
<evidence type="ECO:0000313" key="23">
    <source>
        <dbReference type="Proteomes" id="UP000242815"/>
    </source>
</evidence>
<organism evidence="22 23">
    <name type="scientific">Halopseudomonas formosensis</name>
    <dbReference type="NCBI Taxonomy" id="1002526"/>
    <lineage>
        <taxon>Bacteria</taxon>
        <taxon>Pseudomonadati</taxon>
        <taxon>Pseudomonadota</taxon>
        <taxon>Gammaproteobacteria</taxon>
        <taxon>Pseudomonadales</taxon>
        <taxon>Pseudomonadaceae</taxon>
        <taxon>Halopseudomonas</taxon>
    </lineage>
</organism>
<dbReference type="Pfam" id="PF04324">
    <property type="entry name" value="Fer2_BFD"/>
    <property type="match status" value="1"/>
</dbReference>
<feature type="domain" description="NADH-rubredoxin oxidoreductase C-terminal" evidence="21">
    <location>
        <begin position="324"/>
        <end position="390"/>
    </location>
</feature>
<dbReference type="InterPro" id="IPR017121">
    <property type="entry name" value="Nitrite_Rdtase_lsu"/>
</dbReference>
<dbReference type="Pfam" id="PF03460">
    <property type="entry name" value="NIR_SIR_ferr"/>
    <property type="match status" value="1"/>
</dbReference>
<comment type="pathway">
    <text evidence="2">Nitrogen metabolism; nitrate reduction (assimilation).</text>
</comment>
<dbReference type="PROSITE" id="PS00365">
    <property type="entry name" value="NIR_SIR"/>
    <property type="match status" value="1"/>
</dbReference>
<evidence type="ECO:0000256" key="2">
    <source>
        <dbReference type="ARBA" id="ARBA00005096"/>
    </source>
</evidence>
<evidence type="ECO:0000256" key="15">
    <source>
        <dbReference type="PIRNR" id="PIRNR037149"/>
    </source>
</evidence>
<evidence type="ECO:0000256" key="11">
    <source>
        <dbReference type="ARBA" id="ARBA00023004"/>
    </source>
</evidence>
<comment type="cofactor">
    <cofactor evidence="16">
        <name>[4Fe-4S] cluster</name>
        <dbReference type="ChEBI" id="CHEBI:49883"/>
    </cofactor>
    <text evidence="16">Binds 1 [4Fe-4S] cluster per subunit.</text>
</comment>
<dbReference type="GO" id="GO:0042128">
    <property type="term" value="P:nitrate assimilation"/>
    <property type="evidence" value="ECO:0007669"/>
    <property type="project" value="UniProtKB-UniRule"/>
</dbReference>
<dbReference type="Gene3D" id="1.10.10.1100">
    <property type="entry name" value="BFD-like [2Fe-2S]-binding domain"/>
    <property type="match status" value="1"/>
</dbReference>
<feature type="binding site" evidence="16">
    <location>
        <position position="688"/>
    </location>
    <ligand>
        <name>[4Fe-4S] cluster</name>
        <dbReference type="ChEBI" id="CHEBI:49883"/>
    </ligand>
</feature>
<dbReference type="GO" id="GO:0051539">
    <property type="term" value="F:4 iron, 4 sulfur cluster binding"/>
    <property type="evidence" value="ECO:0007669"/>
    <property type="project" value="UniProtKB-KW"/>
</dbReference>
<feature type="domain" description="Nitrite/Sulfite reductase ferredoxin-like" evidence="18">
    <location>
        <begin position="563"/>
        <end position="625"/>
    </location>
</feature>
<dbReference type="Pfam" id="PF01077">
    <property type="entry name" value="NIR_SIR"/>
    <property type="match status" value="1"/>
</dbReference>
<evidence type="ECO:0000256" key="7">
    <source>
        <dbReference type="ARBA" id="ARBA00022714"/>
    </source>
</evidence>
<dbReference type="InterPro" id="IPR041854">
    <property type="entry name" value="BFD-like_2Fe2S-bd_dom_sf"/>
</dbReference>
<comment type="cofactor">
    <cofactor evidence="16">
        <name>siroheme</name>
        <dbReference type="ChEBI" id="CHEBI:60052"/>
    </cofactor>
    <text evidence="16">Binds 1 siroheme per subunit.</text>
</comment>
<evidence type="ECO:0000256" key="6">
    <source>
        <dbReference type="ARBA" id="ARBA00022630"/>
    </source>
</evidence>
<keyword evidence="5 16" id="KW-0349">Heme</keyword>
<evidence type="ECO:0000313" key="22">
    <source>
        <dbReference type="EMBL" id="SFQ76564.1"/>
    </source>
</evidence>
<evidence type="ECO:0000256" key="16">
    <source>
        <dbReference type="PIRSR" id="PIRSR037149-1"/>
    </source>
</evidence>
<evidence type="ECO:0000256" key="14">
    <source>
        <dbReference type="ARBA" id="ARBA00034078"/>
    </source>
</evidence>
<evidence type="ECO:0000256" key="5">
    <source>
        <dbReference type="ARBA" id="ARBA00022617"/>
    </source>
</evidence>
<feature type="binding site" evidence="16">
    <location>
        <position position="650"/>
    </location>
    <ligand>
        <name>[4Fe-4S] cluster</name>
        <dbReference type="ChEBI" id="CHEBI:49883"/>
    </ligand>
</feature>
<dbReference type="FunFam" id="3.50.50.60:FF:000033">
    <property type="entry name" value="Nitrite reductase [NAD(P)H], large subunit"/>
    <property type="match status" value="1"/>
</dbReference>
<comment type="similarity">
    <text evidence="3">Belongs to the nitrite and sulfite reductase 4Fe-4S domain family.</text>
</comment>
<dbReference type="PANTHER" id="PTHR43809">
    <property type="entry name" value="NITRITE REDUCTASE (NADH) LARGE SUBUNIT"/>
    <property type="match status" value="1"/>
</dbReference>
<keyword evidence="11 16" id="KW-0408">Iron</keyword>
<keyword evidence="10" id="KW-0560">Oxidoreductase</keyword>
<dbReference type="OrthoDB" id="9768666at2"/>
<evidence type="ECO:0000256" key="4">
    <source>
        <dbReference type="ARBA" id="ARBA00022485"/>
    </source>
</evidence>
<evidence type="ECO:0000256" key="1">
    <source>
        <dbReference type="ARBA" id="ARBA00001974"/>
    </source>
</evidence>
<feature type="binding site" evidence="16">
    <location>
        <position position="684"/>
    </location>
    <ligand>
        <name>[4Fe-4S] cluster</name>
        <dbReference type="ChEBI" id="CHEBI:49883"/>
    </ligand>
</feature>
<dbReference type="STRING" id="1002526.SAMN05216578_103195"/>
<dbReference type="GO" id="GO:0020037">
    <property type="term" value="F:heme binding"/>
    <property type="evidence" value="ECO:0007669"/>
    <property type="project" value="InterPro"/>
</dbReference>
<dbReference type="Gene3D" id="3.30.390.30">
    <property type="match status" value="1"/>
</dbReference>
<evidence type="ECO:0000256" key="10">
    <source>
        <dbReference type="ARBA" id="ARBA00023002"/>
    </source>
</evidence>
<dbReference type="EMBL" id="FOYD01000003">
    <property type="protein sequence ID" value="SFQ76564.1"/>
    <property type="molecule type" value="Genomic_DNA"/>
</dbReference>
<reference evidence="22 23" key="1">
    <citation type="submission" date="2016-10" db="EMBL/GenBank/DDBJ databases">
        <authorList>
            <person name="de Groot N.N."/>
        </authorList>
    </citation>
    <scope>NUCLEOTIDE SEQUENCE [LARGE SCALE GENOMIC DNA]</scope>
    <source>
        <strain evidence="22 23">JCM 18415</strain>
    </source>
</reference>
<keyword evidence="6 15" id="KW-0285">Flavoprotein</keyword>
<keyword evidence="9 15" id="KW-0274">FAD</keyword>
<dbReference type="NCBIfam" id="TIGR02374">
    <property type="entry name" value="nitri_red_nirB"/>
    <property type="match status" value="1"/>
</dbReference>
<evidence type="ECO:0000259" key="21">
    <source>
        <dbReference type="Pfam" id="PF18267"/>
    </source>
</evidence>
<dbReference type="FunFam" id="3.30.413.10:FF:000010">
    <property type="entry name" value="Nitrite reductase large subunit"/>
    <property type="match status" value="1"/>
</dbReference>
<dbReference type="InterPro" id="IPR045854">
    <property type="entry name" value="NO2/SO3_Rdtase_4Fe4S_sf"/>
</dbReference>
<comment type="cofactor">
    <cofactor evidence="1 15">
        <name>FAD</name>
        <dbReference type="ChEBI" id="CHEBI:57692"/>
    </cofactor>
</comment>
<dbReference type="FunFam" id="3.30.390.30:FF:000006">
    <property type="entry name" value="Nitrite reductase large subunit"/>
    <property type="match status" value="1"/>
</dbReference>
<dbReference type="GO" id="GO:0046872">
    <property type="term" value="F:metal ion binding"/>
    <property type="evidence" value="ECO:0007669"/>
    <property type="project" value="UniProtKB-KW"/>
</dbReference>
<dbReference type="PRINTS" id="PR00411">
    <property type="entry name" value="PNDRDTASEI"/>
</dbReference>
<keyword evidence="12 16" id="KW-0411">Iron-sulfur</keyword>
<dbReference type="PANTHER" id="PTHR43809:SF1">
    <property type="entry name" value="NITRITE REDUCTASE (NADH) LARGE SUBUNIT"/>
    <property type="match status" value="1"/>
</dbReference>
<feature type="domain" description="BFD-like [2Fe-2S]-binding" evidence="19">
    <location>
        <begin position="426"/>
        <end position="473"/>
    </location>
</feature>
<dbReference type="InterPro" id="IPR016156">
    <property type="entry name" value="FAD/NAD-linked_Rdtase_dimer_sf"/>
</dbReference>
<gene>
    <name evidence="22" type="ORF">SAMN05216578_103195</name>
</gene>
<dbReference type="SUPFAM" id="SSF51905">
    <property type="entry name" value="FAD/NAD(P)-binding domain"/>
    <property type="match status" value="2"/>
</dbReference>
<evidence type="ECO:0000259" key="20">
    <source>
        <dbReference type="Pfam" id="PF07992"/>
    </source>
</evidence>
<dbReference type="RefSeq" id="WP_090538092.1">
    <property type="nucleotide sequence ID" value="NZ_FOYD01000003.1"/>
</dbReference>
<dbReference type="InterPro" id="IPR052034">
    <property type="entry name" value="NasD-like"/>
</dbReference>
<dbReference type="InterPro" id="IPR005117">
    <property type="entry name" value="NiRdtase/SiRdtase_haem-b_fer"/>
</dbReference>
<proteinExistence type="inferred from homology"/>
<dbReference type="InterPro" id="IPR023753">
    <property type="entry name" value="FAD/NAD-binding_dom"/>
</dbReference>
<dbReference type="InterPro" id="IPR041575">
    <property type="entry name" value="Rubredoxin_C"/>
</dbReference>
<dbReference type="InterPro" id="IPR007419">
    <property type="entry name" value="BFD-like_2Fe2S-bd_dom"/>
</dbReference>
<feature type="domain" description="Nitrite/sulphite reductase 4Fe-4S" evidence="17">
    <location>
        <begin position="635"/>
        <end position="758"/>
    </location>
</feature>
<name>A0A1I6B6M8_9GAMM</name>
<dbReference type="Pfam" id="PF07992">
    <property type="entry name" value="Pyr_redox_2"/>
    <property type="match status" value="1"/>
</dbReference>
<feature type="domain" description="FAD/NAD(P)-binding" evidence="20">
    <location>
        <begin position="10"/>
        <end position="290"/>
    </location>
</feature>
<evidence type="ECO:0000256" key="12">
    <source>
        <dbReference type="ARBA" id="ARBA00023014"/>
    </source>
</evidence>
<keyword evidence="13 15" id="KW-0534">Nitrate assimilation</keyword>
<dbReference type="CDD" id="cd19944">
    <property type="entry name" value="NirB_Fer2_BFD-like_2"/>
    <property type="match status" value="1"/>
</dbReference>
<dbReference type="InterPro" id="IPR006067">
    <property type="entry name" value="NO2/SO3_Rdtase_4Fe4S_dom"/>
</dbReference>
<dbReference type="GO" id="GO:0098809">
    <property type="term" value="F:nitrite reductase activity"/>
    <property type="evidence" value="ECO:0007669"/>
    <property type="project" value="InterPro"/>
</dbReference>
<dbReference type="InterPro" id="IPR006066">
    <property type="entry name" value="NO2/SO3_Rdtase_FeS/sirohaem_BS"/>
</dbReference>
<comment type="cofactor">
    <cofactor evidence="14">
        <name>[2Fe-2S] cluster</name>
        <dbReference type="ChEBI" id="CHEBI:190135"/>
    </cofactor>
</comment>
<evidence type="ECO:0000256" key="8">
    <source>
        <dbReference type="ARBA" id="ARBA00022723"/>
    </source>
</evidence>
<dbReference type="InterPro" id="IPR036136">
    <property type="entry name" value="Nit/Sulf_reduc_fer-like_dom_sf"/>
</dbReference>
<evidence type="ECO:0000259" key="19">
    <source>
        <dbReference type="Pfam" id="PF04324"/>
    </source>
</evidence>
<dbReference type="PIRSF" id="PIRSF037149">
    <property type="entry name" value="NirB"/>
    <property type="match status" value="1"/>
</dbReference>
<dbReference type="Gene3D" id="3.50.50.60">
    <property type="entry name" value="FAD/NAD(P)-binding domain"/>
    <property type="match status" value="2"/>
</dbReference>
<keyword evidence="8 16" id="KW-0479">Metal-binding</keyword>
<dbReference type="InterPro" id="IPR012744">
    <property type="entry name" value="Nitri_red_NirB"/>
</dbReference>
<dbReference type="FunFam" id="1.10.10.1100:FF:000002">
    <property type="entry name" value="Nitrite reductase large subunit"/>
    <property type="match status" value="1"/>
</dbReference>